<dbReference type="GO" id="GO:0042802">
    <property type="term" value="F:identical protein binding"/>
    <property type="evidence" value="ECO:0007669"/>
    <property type="project" value="TreeGrafter"/>
</dbReference>
<name>A0A087LX26_9HYPH</name>
<sequence length="249" mass="26107">MIKAQFQVFVSPEAVAEAVAAHIAEVVRARPETVLGLATGKTFVPIYEALVRVSVETGLSFAEASSFNLDEYVGLAPNHPASFRRYMEENFFRHVDLPAERALLPEADGDAAAACLAYEAAIVARGGIDVQLLGIGRNGHIGFNEPGSAFDGRTQVAKLTPSTIAANTSDFPPGEVPPPEAITMGIGTILEAREIVLVATGAGKAEALARAFLAPPDETCPASALQRHGHVTVFCDEAAFAGMGHQAKA</sequence>
<dbReference type="GO" id="GO:0005975">
    <property type="term" value="P:carbohydrate metabolic process"/>
    <property type="evidence" value="ECO:0007669"/>
    <property type="project" value="InterPro"/>
</dbReference>
<feature type="domain" description="Glucosamine/galactosamine-6-phosphate isomerase" evidence="2">
    <location>
        <begin position="13"/>
        <end position="231"/>
    </location>
</feature>
<keyword evidence="4" id="KW-1185">Reference proteome</keyword>
<dbReference type="InterPro" id="IPR004547">
    <property type="entry name" value="Glucosamine6P_isomerase"/>
</dbReference>
<evidence type="ECO:0000313" key="4">
    <source>
        <dbReference type="Proteomes" id="UP000028981"/>
    </source>
</evidence>
<protein>
    <recommendedName>
        <fullName evidence="2">Glucosamine/galactosamine-6-phosphate isomerase domain-containing protein</fullName>
    </recommendedName>
</protein>
<comment type="caution">
    <text evidence="3">The sequence shown here is derived from an EMBL/GenBank/DDBJ whole genome shotgun (WGS) entry which is preliminary data.</text>
</comment>
<dbReference type="GO" id="GO:0004342">
    <property type="term" value="F:glucosamine-6-phosphate deaminase activity"/>
    <property type="evidence" value="ECO:0007669"/>
    <property type="project" value="InterPro"/>
</dbReference>
<dbReference type="Pfam" id="PF01182">
    <property type="entry name" value="Glucosamine_iso"/>
    <property type="match status" value="1"/>
</dbReference>
<dbReference type="PANTHER" id="PTHR11280">
    <property type="entry name" value="GLUCOSAMINE-6-PHOSPHATE ISOMERASE"/>
    <property type="match status" value="1"/>
</dbReference>
<dbReference type="PROSITE" id="PS01161">
    <property type="entry name" value="GLC_GALNAC_ISOMERASE"/>
    <property type="match status" value="1"/>
</dbReference>
<organism evidence="3 4">
    <name type="scientific">Devosia riboflavina</name>
    <dbReference type="NCBI Taxonomy" id="46914"/>
    <lineage>
        <taxon>Bacteria</taxon>
        <taxon>Pseudomonadati</taxon>
        <taxon>Pseudomonadota</taxon>
        <taxon>Alphaproteobacteria</taxon>
        <taxon>Hyphomicrobiales</taxon>
        <taxon>Devosiaceae</taxon>
        <taxon>Devosia</taxon>
    </lineage>
</organism>
<dbReference type="OrthoDB" id="9791139at2"/>
<dbReference type="InterPro" id="IPR037171">
    <property type="entry name" value="NagB/RpiA_transferase-like"/>
</dbReference>
<evidence type="ECO:0000256" key="1">
    <source>
        <dbReference type="ARBA" id="ARBA00022801"/>
    </source>
</evidence>
<dbReference type="Proteomes" id="UP000028981">
    <property type="component" value="Unassembled WGS sequence"/>
</dbReference>
<dbReference type="EMBL" id="JQGC01000030">
    <property type="protein sequence ID" value="KFL29179.1"/>
    <property type="molecule type" value="Genomic_DNA"/>
</dbReference>
<dbReference type="InterPro" id="IPR018321">
    <property type="entry name" value="Glucosamine6P_isomerase_CS"/>
</dbReference>
<dbReference type="AlphaFoldDB" id="A0A087LX26"/>
<dbReference type="InterPro" id="IPR006148">
    <property type="entry name" value="Glc/Gal-6P_isomerase"/>
</dbReference>
<keyword evidence="1" id="KW-0378">Hydrolase</keyword>
<dbReference type="GO" id="GO:0006046">
    <property type="term" value="P:N-acetylglucosamine catabolic process"/>
    <property type="evidence" value="ECO:0007669"/>
    <property type="project" value="TreeGrafter"/>
</dbReference>
<evidence type="ECO:0000313" key="3">
    <source>
        <dbReference type="EMBL" id="KFL29179.1"/>
    </source>
</evidence>
<dbReference type="GO" id="GO:0005737">
    <property type="term" value="C:cytoplasm"/>
    <property type="evidence" value="ECO:0007669"/>
    <property type="project" value="TreeGrafter"/>
</dbReference>
<proteinExistence type="predicted"/>
<reference evidence="3 4" key="1">
    <citation type="submission" date="2014-08" db="EMBL/GenBank/DDBJ databases">
        <authorList>
            <person name="Hassan Y.I."/>
            <person name="Lepp D."/>
            <person name="Zhou T."/>
        </authorList>
    </citation>
    <scope>NUCLEOTIDE SEQUENCE [LARGE SCALE GENOMIC DNA]</scope>
    <source>
        <strain evidence="3 4">IFO13584</strain>
    </source>
</reference>
<dbReference type="RefSeq" id="WP_035086948.1">
    <property type="nucleotide sequence ID" value="NZ_JQGC01000030.1"/>
</dbReference>
<gene>
    <name evidence="3" type="ORF">JP75_22640</name>
</gene>
<dbReference type="Gene3D" id="3.40.50.1360">
    <property type="match status" value="1"/>
</dbReference>
<dbReference type="CDD" id="cd01399">
    <property type="entry name" value="GlcN6P_deaminase"/>
    <property type="match status" value="1"/>
</dbReference>
<evidence type="ECO:0000259" key="2">
    <source>
        <dbReference type="Pfam" id="PF01182"/>
    </source>
</evidence>
<dbReference type="GO" id="GO:0019262">
    <property type="term" value="P:N-acetylneuraminate catabolic process"/>
    <property type="evidence" value="ECO:0007669"/>
    <property type="project" value="TreeGrafter"/>
</dbReference>
<dbReference type="STRING" id="46914.JP75_22640"/>
<accession>A0A087LX26</accession>
<dbReference type="GO" id="GO:0006043">
    <property type="term" value="P:glucosamine catabolic process"/>
    <property type="evidence" value="ECO:0007669"/>
    <property type="project" value="TreeGrafter"/>
</dbReference>
<dbReference type="SUPFAM" id="SSF100950">
    <property type="entry name" value="NagB/RpiA/CoA transferase-like"/>
    <property type="match status" value="1"/>
</dbReference>
<dbReference type="PANTHER" id="PTHR11280:SF5">
    <property type="entry name" value="GLUCOSAMINE-6-PHOSPHATE ISOMERASE"/>
    <property type="match status" value="1"/>
</dbReference>